<dbReference type="Proteomes" id="UP000733611">
    <property type="component" value="Unassembled WGS sequence"/>
</dbReference>
<dbReference type="PANTHER" id="PTHR45629">
    <property type="entry name" value="SNF2/RAD54 FAMILY MEMBER"/>
    <property type="match status" value="1"/>
</dbReference>
<dbReference type="GO" id="GO:0015616">
    <property type="term" value="F:DNA translocase activity"/>
    <property type="evidence" value="ECO:0007669"/>
    <property type="project" value="TreeGrafter"/>
</dbReference>
<feature type="domain" description="Helicase C-terminal" evidence="8">
    <location>
        <begin position="1858"/>
        <end position="2023"/>
    </location>
</feature>
<organism evidence="9 10">
    <name type="scientific">Candidatus Anaerobiospirillum pullicola</name>
    <dbReference type="NCBI Taxonomy" id="2838451"/>
    <lineage>
        <taxon>Bacteria</taxon>
        <taxon>Pseudomonadati</taxon>
        <taxon>Pseudomonadota</taxon>
        <taxon>Gammaproteobacteria</taxon>
        <taxon>Aeromonadales</taxon>
        <taxon>Succinivibrionaceae</taxon>
        <taxon>Anaerobiospirillum</taxon>
    </lineage>
</organism>
<keyword evidence="2 9" id="KW-0067">ATP-binding</keyword>
<keyword evidence="2 9" id="KW-0547">Nucleotide-binding</keyword>
<evidence type="ECO:0000313" key="10">
    <source>
        <dbReference type="Proteomes" id="UP000733611"/>
    </source>
</evidence>
<dbReference type="InterPro" id="IPR014001">
    <property type="entry name" value="Helicase_ATP-bd"/>
</dbReference>
<accession>A0A948TFX5</accession>
<dbReference type="GO" id="GO:0008270">
    <property type="term" value="F:zinc ion binding"/>
    <property type="evidence" value="ECO:0007669"/>
    <property type="project" value="UniProtKB-KW"/>
</dbReference>
<evidence type="ECO:0000256" key="5">
    <source>
        <dbReference type="SAM" id="MobiDB-lite"/>
    </source>
</evidence>
<feature type="coiled-coil region" evidence="4">
    <location>
        <begin position="324"/>
        <end position="407"/>
    </location>
</feature>
<proteinExistence type="predicted"/>
<keyword evidence="3" id="KW-0863">Zinc-finger</keyword>
<feature type="compositionally biased region" description="Low complexity" evidence="5">
    <location>
        <begin position="442"/>
        <end position="452"/>
    </location>
</feature>
<dbReference type="Pfam" id="PF00271">
    <property type="entry name" value="Helicase_C"/>
    <property type="match status" value="1"/>
</dbReference>
<dbReference type="InterPro" id="IPR022138">
    <property type="entry name" value="DUF3670"/>
</dbReference>
<dbReference type="PROSITE" id="PS50966">
    <property type="entry name" value="ZF_SWIM"/>
    <property type="match status" value="1"/>
</dbReference>
<gene>
    <name evidence="9" type="ORF">H9847_03890</name>
</gene>
<dbReference type="SMART" id="SM00490">
    <property type="entry name" value="HELICc"/>
    <property type="match status" value="1"/>
</dbReference>
<evidence type="ECO:0000256" key="4">
    <source>
        <dbReference type="SAM" id="Coils"/>
    </source>
</evidence>
<evidence type="ECO:0000313" key="9">
    <source>
        <dbReference type="EMBL" id="MBU3843998.1"/>
    </source>
</evidence>
<dbReference type="SMART" id="SM00487">
    <property type="entry name" value="DEXDc"/>
    <property type="match status" value="1"/>
</dbReference>
<dbReference type="Pfam" id="PF12419">
    <property type="entry name" value="DUF3670"/>
    <property type="match status" value="1"/>
</dbReference>
<dbReference type="InterPro" id="IPR000330">
    <property type="entry name" value="SNF2_N"/>
</dbReference>
<dbReference type="Pfam" id="PF00176">
    <property type="entry name" value="SNF2-rel_dom"/>
    <property type="match status" value="1"/>
</dbReference>
<evidence type="ECO:0000259" key="8">
    <source>
        <dbReference type="PROSITE" id="PS51194"/>
    </source>
</evidence>
<feature type="coiled-coil region" evidence="4">
    <location>
        <begin position="1222"/>
        <end position="1264"/>
    </location>
</feature>
<dbReference type="InterPro" id="IPR007527">
    <property type="entry name" value="Znf_SWIM"/>
</dbReference>
<keyword evidence="2 9" id="KW-0347">Helicase</keyword>
<dbReference type="EMBL" id="JAHLFE010000072">
    <property type="protein sequence ID" value="MBU3843998.1"/>
    <property type="molecule type" value="Genomic_DNA"/>
</dbReference>
<dbReference type="InterPro" id="IPR050496">
    <property type="entry name" value="SNF2_RAD54_helicase_repair"/>
</dbReference>
<evidence type="ECO:0000259" key="6">
    <source>
        <dbReference type="PROSITE" id="PS50966"/>
    </source>
</evidence>
<feature type="domain" description="Helicase ATP-binding" evidence="7">
    <location>
        <begin position="1566"/>
        <end position="1726"/>
    </location>
</feature>
<dbReference type="GO" id="GO:0005524">
    <property type="term" value="F:ATP binding"/>
    <property type="evidence" value="ECO:0007669"/>
    <property type="project" value="InterPro"/>
</dbReference>
<dbReference type="InterPro" id="IPR001650">
    <property type="entry name" value="Helicase_C-like"/>
</dbReference>
<dbReference type="PROSITE" id="PS51194">
    <property type="entry name" value="HELICASE_CTER"/>
    <property type="match status" value="1"/>
</dbReference>
<dbReference type="PANTHER" id="PTHR45629:SF7">
    <property type="entry name" value="DNA EXCISION REPAIR PROTEIN ERCC-6-RELATED"/>
    <property type="match status" value="1"/>
</dbReference>
<evidence type="ECO:0000259" key="7">
    <source>
        <dbReference type="PROSITE" id="PS51192"/>
    </source>
</evidence>
<feature type="domain" description="SWIM-type" evidence="6">
    <location>
        <begin position="116"/>
        <end position="147"/>
    </location>
</feature>
<evidence type="ECO:0000256" key="1">
    <source>
        <dbReference type="ARBA" id="ARBA00022801"/>
    </source>
</evidence>
<keyword evidence="4" id="KW-0175">Coiled coil</keyword>
<protein>
    <submittedName>
        <fullName evidence="9">DEAD/DEAH box helicase</fullName>
    </submittedName>
</protein>
<sequence length="2028" mass="225424">MAYKQYGTTWWGRKWLDSLSGIDLSNRIPRGLSYARNDKVFGVKINAENGTIIARVVGRYSPYYEVSLQFKRIDDIAKKRFLDLVVQDLEILTKLTNRELSPKLFDLAEKLGIRLFPTSWQDIKMQCNCPDFAVPCKHIAAVIYTVSELFDANPYLIFELIGINLTEELEARHVFDALQNDDKIEIPSFAHLYRNALIGSEQLKQIAKEHQVDLTLTPIDEPDAELLYRADNLYRYSDKEVILDEELRNDLKSVRFYQNRALSYQEAITKQKQAMADVEQQLKDKVEDIALQAPVVERINNKRGRHSSREDAILALYGNLQEDEKRLRNKIAPQRKRLEELEQQYNEAQAQTEALQQENKAKLDAYHQRLDVELRLGYNPESEQELLNSENQAVQEAEAAQSALDAQADPYLSDLDAIDIAEDDTELSVLDAREQAVSPDTAAQGKAAPAAKAKGKGRKSKAQSANDETEIKESEATAEQAAAVAANAATVTGDTVALAATSEGAETDSGEPQVRRYQGSLNLLARLTYVTLPNIGESLLNLFSESAAGFTKGNLRTRFNRYLEKAAAMATKQLKDKTDRDPVQFDYGGDEDAVAPAAPEAVATKTIAATDSVEAEAEAVAPATAATTAAAKGAAAGKGAAGAKKAANKRAAGSGAALDEDLFALLDAVPLDPFKDKALLDWATHFLAKSDPSEVTKVNQLFLQLAAKEKEQAELSAAVNKANETLKAHGRKPGPKPKPVKDAQELVQESVTKSAALNDAISTLKNNIASFLKADVRAIPLRRQALLQLQANPQQLGEIASSKVGIKAFKTVKAVAAEATIAAPKVATKTATKAASKAAATATADTATATTAKVAANAKAKPKAPPKPAATPDEVLAAVNVARKNARAKIFAAVEKGQDINELLAEAKKSIQEAAALAKIPVVAFGNAETCAAPFSSDPISEHGYFSHFPLFYLDQNSLVLKPNVPFNVSIFSKGTERHLSLFVFADDATVPAATEDRMWKDFFSEIKSKDKERDKQMEIDQSLVKRHVQDCGGLFELFSGFVQGNNIAEQGTETRILYYLWYIASNLVQARAVMPQLLLNEQGEMQCRWIPATVSEEIRDLVTQVGLALQGYEHFLFNRLDRQYYLNPQFLGELVLSPFIQSYMAWAFRVPERDDETIEDLHVFFNHRAVDMHSQDIEDQGLRYRLENWLAPLSSSSTMQYIPVLRFVDLLNYGTYGDTIFADLEEEIIAQAQQEQQAQDKRMAAYEKRANKFDTDLLELNDDLKQAGIGRDGFKADAVDTVSNADGVYSAEGAYSEEEQGAFSQERGVGIELGFIGFPAEMLQDLKEAGVIDATGFVGLRHIVKEPVFESVRQECLRTVSRLAVLAPSLNSIFDNKFNVAVIPLSQLYNTIHIARTALQLMGVRLVLPKSLQQILKPSSVMKMDAENKGQPIVKFLDLESLLSFKWQVAIGDHSLDKKEFEHLLANAGQVVRFKDSFVYADPDMLKQIQTRYEKLKNMKTSKSDLLEALLTGTFEDHDVALSANLENILSGMFNNDPIELPQGLKQADNNKLREYQVRGYEWLIRNSRIQVGSILADDMGLGKTLQVIAAILRLKEDKFLTPEHPALVVVPTSLINNWIREINDRADNLKIFTFYGNAATSLEGVEADIILTTYGTARSRIDKLQAKHFSLLVIDEAQNIKSLNTAVNKALRTIEADQFIAMSGTPVENRLLEYYSILDFVNRGMFGSVSKFSRNFAVPIERDHDSHAVERFKRLTAPFIMRRLKTDKNVINDLPDKIIADQYCTLTPTQVSLYEAVVENKMRILKEASESGQDSQERRAIILSLIQNLKAICNSPAQYAPNDATCLPEDSGKVERLLELLEDILSRPDDKVLIFTQSVVMGRLLQGVIESKFGREPQFLYGGLDVKTRMAMVDKFQHDAKERVLLLSLRAAGTGLNLTQANNVIHFDLWWNPAVENQATDRAFRIGQKRKVNVYRFICANTFEERINDMLISKRDLADMAVVTGENWIGSMSDRQLNDLFSLHAE</sequence>
<evidence type="ECO:0000256" key="3">
    <source>
        <dbReference type="PROSITE-ProRule" id="PRU00325"/>
    </source>
</evidence>
<keyword evidence="3" id="KW-0479">Metal-binding</keyword>
<dbReference type="InterPro" id="IPR038718">
    <property type="entry name" value="SNF2-like_sf"/>
</dbReference>
<reference evidence="9" key="2">
    <citation type="submission" date="2021-04" db="EMBL/GenBank/DDBJ databases">
        <authorList>
            <person name="Gilroy R."/>
        </authorList>
    </citation>
    <scope>NUCLEOTIDE SEQUENCE</scope>
    <source>
        <strain evidence="9">378</strain>
    </source>
</reference>
<dbReference type="CDD" id="cd18793">
    <property type="entry name" value="SF2_C_SNF"/>
    <property type="match status" value="1"/>
</dbReference>
<keyword evidence="3" id="KW-0862">Zinc</keyword>
<evidence type="ECO:0000256" key="2">
    <source>
        <dbReference type="ARBA" id="ARBA00022806"/>
    </source>
</evidence>
<comment type="caution">
    <text evidence="9">The sequence shown here is derived from an EMBL/GenBank/DDBJ whole genome shotgun (WGS) entry which is preliminary data.</text>
</comment>
<feature type="coiled-coil region" evidence="4">
    <location>
        <begin position="261"/>
        <end position="288"/>
    </location>
</feature>
<dbReference type="Pfam" id="PF04434">
    <property type="entry name" value="SWIM"/>
    <property type="match status" value="1"/>
</dbReference>
<dbReference type="SUPFAM" id="SSF52540">
    <property type="entry name" value="P-loop containing nucleoside triphosphate hydrolases"/>
    <property type="match status" value="2"/>
</dbReference>
<dbReference type="InterPro" id="IPR027417">
    <property type="entry name" value="P-loop_NTPase"/>
</dbReference>
<name>A0A948TFX5_9GAMM</name>
<dbReference type="PROSITE" id="PS51192">
    <property type="entry name" value="HELICASE_ATP_BIND_1"/>
    <property type="match status" value="1"/>
</dbReference>
<dbReference type="GO" id="GO:0004386">
    <property type="term" value="F:helicase activity"/>
    <property type="evidence" value="ECO:0007669"/>
    <property type="project" value="UniProtKB-KW"/>
</dbReference>
<dbReference type="Gene3D" id="3.40.50.300">
    <property type="entry name" value="P-loop containing nucleotide triphosphate hydrolases"/>
    <property type="match status" value="1"/>
</dbReference>
<reference evidence="9" key="1">
    <citation type="journal article" date="2021" name="PeerJ">
        <title>Extensive microbial diversity within the chicken gut microbiome revealed by metagenomics and culture.</title>
        <authorList>
            <person name="Gilroy R."/>
            <person name="Ravi A."/>
            <person name="Getino M."/>
            <person name="Pursley I."/>
            <person name="Horton D.L."/>
            <person name="Alikhan N.F."/>
            <person name="Baker D."/>
            <person name="Gharbi K."/>
            <person name="Hall N."/>
            <person name="Watson M."/>
            <person name="Adriaenssens E.M."/>
            <person name="Foster-Nyarko E."/>
            <person name="Jarju S."/>
            <person name="Secka A."/>
            <person name="Antonio M."/>
            <person name="Oren A."/>
            <person name="Chaudhuri R.R."/>
            <person name="La Ragione R."/>
            <person name="Hildebrand F."/>
            <person name="Pallen M.J."/>
        </authorList>
    </citation>
    <scope>NUCLEOTIDE SEQUENCE</scope>
    <source>
        <strain evidence="9">378</strain>
    </source>
</reference>
<dbReference type="InterPro" id="IPR049730">
    <property type="entry name" value="SNF2/RAD54-like_C"/>
</dbReference>
<dbReference type="Gene3D" id="3.40.50.10810">
    <property type="entry name" value="Tandem AAA-ATPase domain"/>
    <property type="match status" value="1"/>
</dbReference>
<feature type="region of interest" description="Disordered" evidence="5">
    <location>
        <begin position="436"/>
        <end position="477"/>
    </location>
</feature>
<keyword evidence="1" id="KW-0378">Hydrolase</keyword>
<dbReference type="GO" id="GO:0016787">
    <property type="term" value="F:hydrolase activity"/>
    <property type="evidence" value="ECO:0007669"/>
    <property type="project" value="UniProtKB-KW"/>
</dbReference>